<comment type="catalytic activity">
    <reaction evidence="1 8">
        <text>a myo-inositol phosphate + H2O = myo-inositol + phosphate</text>
        <dbReference type="Rhea" id="RHEA:24056"/>
        <dbReference type="ChEBI" id="CHEBI:15377"/>
        <dbReference type="ChEBI" id="CHEBI:17268"/>
        <dbReference type="ChEBI" id="CHEBI:43474"/>
        <dbReference type="ChEBI" id="CHEBI:84139"/>
        <dbReference type="EC" id="3.1.3.25"/>
    </reaction>
</comment>
<evidence type="ECO:0000313" key="9">
    <source>
        <dbReference type="EMBL" id="TGN17122.1"/>
    </source>
</evidence>
<dbReference type="GO" id="GO:0008934">
    <property type="term" value="F:inositol monophosphate 1-phosphatase activity"/>
    <property type="evidence" value="ECO:0007669"/>
    <property type="project" value="InterPro"/>
</dbReference>
<evidence type="ECO:0000256" key="5">
    <source>
        <dbReference type="ARBA" id="ARBA00022801"/>
    </source>
</evidence>
<dbReference type="SUPFAM" id="SSF56655">
    <property type="entry name" value="Carbohydrate phosphatase"/>
    <property type="match status" value="1"/>
</dbReference>
<dbReference type="AlphaFoldDB" id="A0A4R9LTU8"/>
<comment type="similarity">
    <text evidence="3 8">Belongs to the inositol monophosphatase superfamily.</text>
</comment>
<dbReference type="GO" id="GO:0046872">
    <property type="term" value="F:metal ion binding"/>
    <property type="evidence" value="ECO:0007669"/>
    <property type="project" value="UniProtKB-KW"/>
</dbReference>
<dbReference type="PROSITE" id="PS00630">
    <property type="entry name" value="IMP_2"/>
    <property type="match status" value="1"/>
</dbReference>
<comment type="caution">
    <text evidence="9">The sequence shown here is derived from an EMBL/GenBank/DDBJ whole genome shotgun (WGS) entry which is preliminary data.</text>
</comment>
<dbReference type="GO" id="GO:0046854">
    <property type="term" value="P:phosphatidylinositol phosphate biosynthetic process"/>
    <property type="evidence" value="ECO:0007669"/>
    <property type="project" value="InterPro"/>
</dbReference>
<dbReference type="Proteomes" id="UP000298058">
    <property type="component" value="Unassembled WGS sequence"/>
</dbReference>
<dbReference type="InterPro" id="IPR020550">
    <property type="entry name" value="Inositol_monophosphatase_CS"/>
</dbReference>
<sequence>MESELKDRSYHFLNFLPSVGNFLAEKHLSTNLQVSEKGTYDLVTEADLGAEKMVLDEIQKFYPHDGFLSEEFGEHHGDSGFRWIIDPLDGTTNYTHGLPLYGVSVAVEHEDTKQPVIGMVYFPELNTFYHSIKGKGAFRDKTQIHVSTRKSMKEALFVTGFPYDRNKSLDVLMVYYKSILQKSRGIRRTGAATLDLCWIADGKFDGYYELGLKPWDMAAAGLIVQEAGGMVTTMDGNDFNVYTPSILATNGLLHEFLLNEFEGHINRVVY</sequence>
<evidence type="ECO:0000256" key="7">
    <source>
        <dbReference type="PIRSR" id="PIRSR600760-2"/>
    </source>
</evidence>
<dbReference type="OrthoDB" id="9772456at2"/>
<dbReference type="PRINTS" id="PR00377">
    <property type="entry name" value="IMPHPHTASES"/>
</dbReference>
<dbReference type="InterPro" id="IPR020583">
    <property type="entry name" value="Inositol_monoP_metal-BS"/>
</dbReference>
<protein>
    <recommendedName>
        <fullName evidence="8">Inositol-1-monophosphatase</fullName>
        <ecNumber evidence="8">3.1.3.25</ecNumber>
    </recommendedName>
</protein>
<dbReference type="EC" id="3.1.3.25" evidence="8"/>
<dbReference type="Gene3D" id="3.30.540.10">
    <property type="entry name" value="Fructose-1,6-Bisphosphatase, subunit A, domain 1"/>
    <property type="match status" value="1"/>
</dbReference>
<feature type="binding site" evidence="7">
    <location>
        <position position="89"/>
    </location>
    <ligand>
        <name>Mg(2+)</name>
        <dbReference type="ChEBI" id="CHEBI:18420"/>
        <label>1</label>
        <note>catalytic</note>
    </ligand>
</feature>
<dbReference type="GO" id="GO:0006020">
    <property type="term" value="P:inositol metabolic process"/>
    <property type="evidence" value="ECO:0007669"/>
    <property type="project" value="TreeGrafter"/>
</dbReference>
<dbReference type="PANTHER" id="PTHR20854:SF4">
    <property type="entry name" value="INOSITOL-1-MONOPHOSPHATASE-RELATED"/>
    <property type="match status" value="1"/>
</dbReference>
<feature type="binding site" evidence="7">
    <location>
        <position position="70"/>
    </location>
    <ligand>
        <name>Mg(2+)</name>
        <dbReference type="ChEBI" id="CHEBI:18420"/>
        <label>1</label>
        <note>catalytic</note>
    </ligand>
</feature>
<feature type="binding site" evidence="7">
    <location>
        <position position="88"/>
    </location>
    <ligand>
        <name>Mg(2+)</name>
        <dbReference type="ChEBI" id="CHEBI:18420"/>
        <label>1</label>
        <note>catalytic</note>
    </ligand>
</feature>
<evidence type="ECO:0000256" key="3">
    <source>
        <dbReference type="ARBA" id="ARBA00009759"/>
    </source>
</evidence>
<name>A0A4R9LTU8_9LEPT</name>
<keyword evidence="10" id="KW-1185">Reference proteome</keyword>
<dbReference type="InterPro" id="IPR000760">
    <property type="entry name" value="Inositol_monophosphatase-like"/>
</dbReference>
<evidence type="ECO:0000256" key="4">
    <source>
        <dbReference type="ARBA" id="ARBA00022723"/>
    </source>
</evidence>
<accession>A0A4R9LTU8</accession>
<feature type="binding site" evidence="7">
    <location>
        <position position="86"/>
    </location>
    <ligand>
        <name>Mg(2+)</name>
        <dbReference type="ChEBI" id="CHEBI:18420"/>
        <label>1</label>
        <note>catalytic</note>
    </ligand>
</feature>
<keyword evidence="5 8" id="KW-0378">Hydrolase</keyword>
<dbReference type="Pfam" id="PF00459">
    <property type="entry name" value="Inositol_P"/>
    <property type="match status" value="1"/>
</dbReference>
<organism evidence="9 10">
    <name type="scientific">Leptospira idonii</name>
    <dbReference type="NCBI Taxonomy" id="1193500"/>
    <lineage>
        <taxon>Bacteria</taxon>
        <taxon>Pseudomonadati</taxon>
        <taxon>Spirochaetota</taxon>
        <taxon>Spirochaetia</taxon>
        <taxon>Leptospirales</taxon>
        <taxon>Leptospiraceae</taxon>
        <taxon>Leptospira</taxon>
    </lineage>
</organism>
<comment type="cofactor">
    <cofactor evidence="2 7 8">
        <name>Mg(2+)</name>
        <dbReference type="ChEBI" id="CHEBI:18420"/>
    </cofactor>
</comment>
<evidence type="ECO:0000313" key="10">
    <source>
        <dbReference type="Proteomes" id="UP000298058"/>
    </source>
</evidence>
<evidence type="ECO:0000256" key="1">
    <source>
        <dbReference type="ARBA" id="ARBA00001033"/>
    </source>
</evidence>
<keyword evidence="4 7" id="KW-0479">Metal-binding</keyword>
<dbReference type="PANTHER" id="PTHR20854">
    <property type="entry name" value="INOSITOL MONOPHOSPHATASE"/>
    <property type="match status" value="1"/>
</dbReference>
<dbReference type="GO" id="GO:0007165">
    <property type="term" value="P:signal transduction"/>
    <property type="evidence" value="ECO:0007669"/>
    <property type="project" value="TreeGrafter"/>
</dbReference>
<dbReference type="CDD" id="cd01639">
    <property type="entry name" value="IMPase"/>
    <property type="match status" value="1"/>
</dbReference>
<dbReference type="InterPro" id="IPR033942">
    <property type="entry name" value="IMPase"/>
</dbReference>
<dbReference type="RefSeq" id="WP_135762029.1">
    <property type="nucleotide sequence ID" value="NZ_RQHW01000079.1"/>
</dbReference>
<gene>
    <name evidence="9" type="ORF">EHS15_18270</name>
</gene>
<dbReference type="InterPro" id="IPR022337">
    <property type="entry name" value="Inositol_monophosphatase_SuhB"/>
</dbReference>
<dbReference type="FunFam" id="3.40.190.80:FF:000002">
    <property type="entry name" value="Inositol-1-monophosphatase"/>
    <property type="match status" value="1"/>
</dbReference>
<evidence type="ECO:0000256" key="8">
    <source>
        <dbReference type="RuleBase" id="RU364068"/>
    </source>
</evidence>
<dbReference type="Gene3D" id="3.40.190.80">
    <property type="match status" value="1"/>
</dbReference>
<proteinExistence type="inferred from homology"/>
<evidence type="ECO:0000256" key="6">
    <source>
        <dbReference type="ARBA" id="ARBA00022842"/>
    </source>
</evidence>
<keyword evidence="6 7" id="KW-0460">Magnesium</keyword>
<dbReference type="PRINTS" id="PR01959">
    <property type="entry name" value="SBIMPHPHTASE"/>
</dbReference>
<dbReference type="EMBL" id="RQHW01000079">
    <property type="protein sequence ID" value="TGN17122.1"/>
    <property type="molecule type" value="Genomic_DNA"/>
</dbReference>
<dbReference type="PROSITE" id="PS00629">
    <property type="entry name" value="IMP_1"/>
    <property type="match status" value="1"/>
</dbReference>
<feature type="binding site" evidence="7">
    <location>
        <position position="216"/>
    </location>
    <ligand>
        <name>Mg(2+)</name>
        <dbReference type="ChEBI" id="CHEBI:18420"/>
        <label>1</label>
        <note>catalytic</note>
    </ligand>
</feature>
<reference evidence="9" key="1">
    <citation type="journal article" date="2019" name="PLoS Negl. Trop. Dis.">
        <title>Revisiting the worldwide diversity of Leptospira species in the environment.</title>
        <authorList>
            <person name="Vincent A.T."/>
            <person name="Schiettekatte O."/>
            <person name="Bourhy P."/>
            <person name="Veyrier F.J."/>
            <person name="Picardeau M."/>
        </authorList>
    </citation>
    <scope>NUCLEOTIDE SEQUENCE [LARGE SCALE GENOMIC DNA]</scope>
    <source>
        <strain evidence="9">201300427</strain>
    </source>
</reference>
<evidence type="ECO:0000256" key="2">
    <source>
        <dbReference type="ARBA" id="ARBA00001946"/>
    </source>
</evidence>